<keyword evidence="3" id="KW-0560">Oxidoreductase</keyword>
<proteinExistence type="inferred from homology"/>
<dbReference type="AlphaFoldDB" id="A0A914CDB5"/>
<keyword evidence="1" id="KW-0521">NADP</keyword>
<dbReference type="PANTHER" id="PTHR43086:SF2">
    <property type="entry name" value="HYDROXYSTEROID DEHYDROGENASE-LIKE PROTEIN 1"/>
    <property type="match status" value="1"/>
</dbReference>
<evidence type="ECO:0000256" key="3">
    <source>
        <dbReference type="ARBA" id="ARBA00023002"/>
    </source>
</evidence>
<evidence type="ECO:0000256" key="2">
    <source>
        <dbReference type="ARBA" id="ARBA00022955"/>
    </source>
</evidence>
<reference evidence="6" key="1">
    <citation type="submission" date="2022-11" db="UniProtKB">
        <authorList>
            <consortium name="WormBaseParasite"/>
        </authorList>
    </citation>
    <scope>IDENTIFICATION</scope>
</reference>
<keyword evidence="5" id="KW-1185">Reference proteome</keyword>
<accession>A0A914CDB5</accession>
<protein>
    <submittedName>
        <fullName evidence="6">Uncharacterized protein</fullName>
    </submittedName>
</protein>
<keyword evidence="2" id="KW-0443">Lipid metabolism</keyword>
<dbReference type="Proteomes" id="UP000887540">
    <property type="component" value="Unplaced"/>
</dbReference>
<name>A0A914CDB5_9BILA</name>
<comment type="similarity">
    <text evidence="4">Belongs to the short-chain dehydrogenases/reductases (SDR) family. 17-beta-HSD 3 subfamily.</text>
</comment>
<dbReference type="SUPFAM" id="SSF51735">
    <property type="entry name" value="NAD(P)-binding Rossmann-fold domains"/>
    <property type="match status" value="1"/>
</dbReference>
<dbReference type="GO" id="GO:0006694">
    <property type="term" value="P:steroid biosynthetic process"/>
    <property type="evidence" value="ECO:0007669"/>
    <property type="project" value="UniProtKB-KW"/>
</dbReference>
<evidence type="ECO:0000256" key="4">
    <source>
        <dbReference type="ARBA" id="ARBA00038261"/>
    </source>
</evidence>
<keyword evidence="2" id="KW-0752">Steroid biosynthesis</keyword>
<dbReference type="InterPro" id="IPR036291">
    <property type="entry name" value="NAD(P)-bd_dom_sf"/>
</dbReference>
<dbReference type="Pfam" id="PF00106">
    <property type="entry name" value="adh_short"/>
    <property type="match status" value="1"/>
</dbReference>
<evidence type="ECO:0000313" key="5">
    <source>
        <dbReference type="Proteomes" id="UP000887540"/>
    </source>
</evidence>
<dbReference type="GO" id="GO:0030497">
    <property type="term" value="P:fatty acid elongation"/>
    <property type="evidence" value="ECO:0007669"/>
    <property type="project" value="TreeGrafter"/>
</dbReference>
<dbReference type="GO" id="GO:0016491">
    <property type="term" value="F:oxidoreductase activity"/>
    <property type="evidence" value="ECO:0007669"/>
    <property type="project" value="UniProtKB-KW"/>
</dbReference>
<keyword evidence="2" id="KW-0444">Lipid biosynthesis</keyword>
<evidence type="ECO:0000313" key="6">
    <source>
        <dbReference type="WBParaSite" id="ACRNAN_Path_816.g3094.t1"/>
    </source>
</evidence>
<dbReference type="WBParaSite" id="ACRNAN_Path_816.g3094.t1">
    <property type="protein sequence ID" value="ACRNAN_Path_816.g3094.t1"/>
    <property type="gene ID" value="ACRNAN_Path_816.g3094"/>
</dbReference>
<dbReference type="PANTHER" id="PTHR43086">
    <property type="entry name" value="VERY-LONG-CHAIN 3-OXOOACYL-COA REDUCTASE"/>
    <property type="match status" value="1"/>
</dbReference>
<dbReference type="GO" id="GO:0005783">
    <property type="term" value="C:endoplasmic reticulum"/>
    <property type="evidence" value="ECO:0007669"/>
    <property type="project" value="TreeGrafter"/>
</dbReference>
<dbReference type="Gene3D" id="3.40.50.720">
    <property type="entry name" value="NAD(P)-binding Rossmann-like Domain"/>
    <property type="match status" value="1"/>
</dbReference>
<dbReference type="InterPro" id="IPR002347">
    <property type="entry name" value="SDR_fam"/>
</dbReference>
<sequence>MIVGGAKTWRDMAVMNTIPVTVLTAEIVKQMVSKNSGIVINIASAASFHQMRYWSVYSATK</sequence>
<organism evidence="5 6">
    <name type="scientific">Acrobeloides nanus</name>
    <dbReference type="NCBI Taxonomy" id="290746"/>
    <lineage>
        <taxon>Eukaryota</taxon>
        <taxon>Metazoa</taxon>
        <taxon>Ecdysozoa</taxon>
        <taxon>Nematoda</taxon>
        <taxon>Chromadorea</taxon>
        <taxon>Rhabditida</taxon>
        <taxon>Tylenchina</taxon>
        <taxon>Cephalobomorpha</taxon>
        <taxon>Cephaloboidea</taxon>
        <taxon>Cephalobidae</taxon>
        <taxon>Acrobeloides</taxon>
    </lineage>
</organism>
<evidence type="ECO:0000256" key="1">
    <source>
        <dbReference type="ARBA" id="ARBA00022857"/>
    </source>
</evidence>